<sequence length="236" mass="25016">MADNIARVLADAIATDPNRPLLTWYDDASGERTELSGATLANWVAKTANLLVDELALGPGGTAAVLLPPHWQSAAVLLGCWSAGLTVQPAGSPDTEPPGEVDVLFAAIDRVAEADAWSATDRYALALHPFALPLREVPAGFADYVTEVRAHGDHFTAYPPGGPDHTTLRARAATRAAELGISPGDRLLVDVDRYPDPLDWLLAPLSAGATLVLCAHPDQARLADRQSTERITHTLP</sequence>
<dbReference type="Proteomes" id="UP000607311">
    <property type="component" value="Unassembled WGS sequence"/>
</dbReference>
<dbReference type="InterPro" id="IPR017523">
    <property type="entry name" value="Rv3268"/>
</dbReference>
<accession>A0A9W5XKT2</accession>
<dbReference type="OrthoDB" id="3396763at2"/>
<dbReference type="EMBL" id="BOPD01000012">
    <property type="protein sequence ID" value="GIJ33033.1"/>
    <property type="molecule type" value="Genomic_DNA"/>
</dbReference>
<dbReference type="RefSeq" id="WP_093406476.1">
    <property type="nucleotide sequence ID" value="NZ_BOPD01000012.1"/>
</dbReference>
<protein>
    <submittedName>
        <fullName evidence="1">TIGR03089 family protein</fullName>
    </submittedName>
</protein>
<comment type="caution">
    <text evidence="1">The sequence shown here is derived from an EMBL/GenBank/DDBJ whole genome shotgun (WGS) entry which is preliminary data.</text>
</comment>
<reference evidence="1" key="1">
    <citation type="submission" date="2021-01" db="EMBL/GenBank/DDBJ databases">
        <title>Whole genome shotgun sequence of Verrucosispora sediminis NBRC 107745.</title>
        <authorList>
            <person name="Komaki H."/>
            <person name="Tamura T."/>
        </authorList>
    </citation>
    <scope>NUCLEOTIDE SEQUENCE</scope>
    <source>
        <strain evidence="1">NBRC 107745</strain>
    </source>
</reference>
<organism evidence="1 2">
    <name type="scientific">Micromonospora sediminimaris</name>
    <dbReference type="NCBI Taxonomy" id="547162"/>
    <lineage>
        <taxon>Bacteria</taxon>
        <taxon>Bacillati</taxon>
        <taxon>Actinomycetota</taxon>
        <taxon>Actinomycetes</taxon>
        <taxon>Micromonosporales</taxon>
        <taxon>Micromonosporaceae</taxon>
        <taxon>Micromonospora</taxon>
    </lineage>
</organism>
<proteinExistence type="predicted"/>
<dbReference type="AlphaFoldDB" id="A0A9W5XKT2"/>
<gene>
    <name evidence="1" type="ORF">Vse01_21810</name>
</gene>
<evidence type="ECO:0000313" key="1">
    <source>
        <dbReference type="EMBL" id="GIJ33033.1"/>
    </source>
</evidence>
<evidence type="ECO:0000313" key="2">
    <source>
        <dbReference type="Proteomes" id="UP000607311"/>
    </source>
</evidence>
<dbReference type="InterPro" id="IPR042099">
    <property type="entry name" value="ANL_N_sf"/>
</dbReference>
<dbReference type="Gene3D" id="3.40.50.12780">
    <property type="entry name" value="N-terminal domain of ligase-like"/>
    <property type="match status" value="1"/>
</dbReference>
<name>A0A9W5XKT2_9ACTN</name>
<keyword evidence="2" id="KW-1185">Reference proteome</keyword>
<dbReference type="NCBIfam" id="TIGR03089">
    <property type="entry name" value="TIGR03089 family protein"/>
    <property type="match status" value="1"/>
</dbReference>
<dbReference type="SUPFAM" id="SSF56801">
    <property type="entry name" value="Acetyl-CoA synthetase-like"/>
    <property type="match status" value="1"/>
</dbReference>